<keyword evidence="2" id="KW-1185">Reference proteome</keyword>
<dbReference type="AlphaFoldDB" id="A0A8I2YJ22"/>
<protein>
    <submittedName>
        <fullName evidence="1">Uncharacterized protein</fullName>
    </submittedName>
</protein>
<organism evidence="1 2">
    <name type="scientific">Boletus reticuloceps</name>
    <dbReference type="NCBI Taxonomy" id="495285"/>
    <lineage>
        <taxon>Eukaryota</taxon>
        <taxon>Fungi</taxon>
        <taxon>Dikarya</taxon>
        <taxon>Basidiomycota</taxon>
        <taxon>Agaricomycotina</taxon>
        <taxon>Agaricomycetes</taxon>
        <taxon>Agaricomycetidae</taxon>
        <taxon>Boletales</taxon>
        <taxon>Boletineae</taxon>
        <taxon>Boletaceae</taxon>
        <taxon>Boletoideae</taxon>
        <taxon>Boletus</taxon>
    </lineage>
</organism>
<name>A0A8I2YJ22_9AGAM</name>
<sequence>MAVTESDLGPQVSHELRLVISLLRQFASIANISNLEVFPSSDLKLLVFLHPNMLSCKEPVYFNKPVTRPRAYTSGARMFGHALTTTASPVLSGFPPNDWIAHKPQTKSIYPRKCSYVPHFSYHNFDLQLTHFASPLKLFPFLRHHISGGIEITWCWHQSAKRHLSA</sequence>
<comment type="caution">
    <text evidence="1">The sequence shown here is derived from an EMBL/GenBank/DDBJ whole genome shotgun (WGS) entry which is preliminary data.</text>
</comment>
<dbReference type="EMBL" id="JAGFBS010000024">
    <property type="protein sequence ID" value="KAG6373000.1"/>
    <property type="molecule type" value="Genomic_DNA"/>
</dbReference>
<accession>A0A8I2YJ22</accession>
<dbReference type="Proteomes" id="UP000683000">
    <property type="component" value="Unassembled WGS sequence"/>
</dbReference>
<gene>
    <name evidence="1" type="ORF">JVT61DRAFT_7048</name>
</gene>
<reference evidence="1" key="1">
    <citation type="submission" date="2021-03" db="EMBL/GenBank/DDBJ databases">
        <title>Evolutionary innovations through gain and loss of genes in the ectomycorrhizal Boletales.</title>
        <authorList>
            <person name="Wu G."/>
            <person name="Miyauchi S."/>
            <person name="Morin E."/>
            <person name="Yang Z.-L."/>
            <person name="Xu J."/>
            <person name="Martin F.M."/>
        </authorList>
    </citation>
    <scope>NUCLEOTIDE SEQUENCE</scope>
    <source>
        <strain evidence="1">BR01</strain>
    </source>
</reference>
<evidence type="ECO:0000313" key="2">
    <source>
        <dbReference type="Proteomes" id="UP000683000"/>
    </source>
</evidence>
<evidence type="ECO:0000313" key="1">
    <source>
        <dbReference type="EMBL" id="KAG6373000.1"/>
    </source>
</evidence>
<proteinExistence type="predicted"/>